<dbReference type="HOGENOM" id="CLU_978009_0_0_1"/>
<proteinExistence type="predicted"/>
<evidence type="ECO:0000256" key="3">
    <source>
        <dbReference type="PIRSR" id="PIRSR601310-1"/>
    </source>
</evidence>
<feature type="active site" description="Tele-AMP-histidine intermediate" evidence="3">
    <location>
        <position position="246"/>
    </location>
</feature>
<evidence type="ECO:0000313" key="8">
    <source>
        <dbReference type="EMBL" id="CCA16103.1"/>
    </source>
</evidence>
<accession>F0W4R8</accession>
<evidence type="ECO:0000256" key="4">
    <source>
        <dbReference type="PIRSR" id="PIRSR601310-3"/>
    </source>
</evidence>
<reference evidence="8" key="2">
    <citation type="submission" date="2011-02" db="EMBL/GenBank/DDBJ databases">
        <authorList>
            <person name="MacLean D."/>
        </authorList>
    </citation>
    <scope>NUCLEOTIDE SEQUENCE</scope>
</reference>
<keyword evidence="2" id="KW-0378">Hydrolase</keyword>
<sequence length="285" mass="31903">MTVLCPWEATSSSELGPLVPCRSDNSECNGSPSSPLSSNPNTTKAPSAPYKVRRHSESTGDGRIRATCCGRSLARSCPSFRPCDCGDDKDSLTGIKKFISLSIDRNYMTWKRSTRTTVPEAIHGSCHSLKARKGVTYAEDGSVVNCRFCDILLLKQKTEILYEDAFLAVFRPLTPLAATHILVVPRCHIRNVKELTIAHRSLLQRMRTVGEYVLSQQTQTQTISSDSETNKFAFHLPPFNSIDHVHMHAFRTPRNTSVNSLHALKYCTETWWCQSYEKIVHQLAA</sequence>
<feature type="domain" description="HIT" evidence="7">
    <location>
        <begin position="147"/>
        <end position="259"/>
    </location>
</feature>
<dbReference type="PANTHER" id="PTHR12486:SF5">
    <property type="entry name" value="ADENOSINE 5'-MONOPHOSPHORAMIDASE HINT3"/>
    <property type="match status" value="1"/>
</dbReference>
<dbReference type="PRINTS" id="PR00332">
    <property type="entry name" value="HISTRIAD"/>
</dbReference>
<dbReference type="PANTHER" id="PTHR12486">
    <property type="entry name" value="APRATAXIN-RELATED"/>
    <property type="match status" value="1"/>
</dbReference>
<dbReference type="EMBL" id="FR824063">
    <property type="protein sequence ID" value="CCA16103.1"/>
    <property type="molecule type" value="Genomic_DNA"/>
</dbReference>
<evidence type="ECO:0000256" key="5">
    <source>
        <dbReference type="PROSITE-ProRule" id="PRU00464"/>
    </source>
</evidence>
<evidence type="ECO:0000259" key="7">
    <source>
        <dbReference type="PROSITE" id="PS51084"/>
    </source>
</evidence>
<feature type="short sequence motif" description="Histidine triad motif" evidence="4 5">
    <location>
        <begin position="244"/>
        <end position="248"/>
    </location>
</feature>
<dbReference type="InterPro" id="IPR001310">
    <property type="entry name" value="Histidine_triad_HIT"/>
</dbReference>
<dbReference type="PROSITE" id="PS51084">
    <property type="entry name" value="HIT_2"/>
    <property type="match status" value="1"/>
</dbReference>
<evidence type="ECO:0000256" key="6">
    <source>
        <dbReference type="SAM" id="MobiDB-lite"/>
    </source>
</evidence>
<dbReference type="InterPro" id="IPR011146">
    <property type="entry name" value="HIT-like"/>
</dbReference>
<reference evidence="8" key="1">
    <citation type="journal article" date="2011" name="PLoS Biol.">
        <title>Gene gain and loss during evolution of obligate parasitism in the white rust pathogen of Arabidopsis thaliana.</title>
        <authorList>
            <person name="Kemen E."/>
            <person name="Gardiner A."/>
            <person name="Schultz-Larsen T."/>
            <person name="Kemen A.C."/>
            <person name="Balmuth A.L."/>
            <person name="Robert-Seilaniantz A."/>
            <person name="Bailey K."/>
            <person name="Holub E."/>
            <person name="Studholme D.J."/>
            <person name="Maclean D."/>
            <person name="Jones J.D."/>
        </authorList>
    </citation>
    <scope>NUCLEOTIDE SEQUENCE</scope>
</reference>
<evidence type="ECO:0000256" key="1">
    <source>
        <dbReference type="ARBA" id="ARBA00022741"/>
    </source>
</evidence>
<evidence type="ECO:0000256" key="2">
    <source>
        <dbReference type="ARBA" id="ARBA00022801"/>
    </source>
</evidence>
<feature type="region of interest" description="Disordered" evidence="6">
    <location>
        <begin position="24"/>
        <end position="61"/>
    </location>
</feature>
<dbReference type="InterPro" id="IPR036265">
    <property type="entry name" value="HIT-like_sf"/>
</dbReference>
<feature type="compositionally biased region" description="Low complexity" evidence="6">
    <location>
        <begin position="29"/>
        <end position="41"/>
    </location>
</feature>
<protein>
    <submittedName>
        <fullName evidence="8">Uncharacterized protein AlNc14C18G1889</fullName>
    </submittedName>
</protein>
<dbReference type="Pfam" id="PF11969">
    <property type="entry name" value="DcpS_C"/>
    <property type="match status" value="1"/>
</dbReference>
<name>F0W4R8_9STRA</name>
<organism evidence="8">
    <name type="scientific">Albugo laibachii Nc14</name>
    <dbReference type="NCBI Taxonomy" id="890382"/>
    <lineage>
        <taxon>Eukaryota</taxon>
        <taxon>Sar</taxon>
        <taxon>Stramenopiles</taxon>
        <taxon>Oomycota</taxon>
        <taxon>Peronosporomycetes</taxon>
        <taxon>Albuginales</taxon>
        <taxon>Albuginaceae</taxon>
        <taxon>Albugo</taxon>
    </lineage>
</organism>
<dbReference type="SUPFAM" id="SSF54197">
    <property type="entry name" value="HIT-like"/>
    <property type="match status" value="1"/>
</dbReference>
<dbReference type="GO" id="GO:0016787">
    <property type="term" value="F:hydrolase activity"/>
    <property type="evidence" value="ECO:0007669"/>
    <property type="project" value="UniProtKB-KW"/>
</dbReference>
<gene>
    <name evidence="8" type="primary">AlNc14C18G1889</name>
    <name evidence="8" type="ORF">ALNC14_022460</name>
</gene>
<keyword evidence="1" id="KW-0547">Nucleotide-binding</keyword>
<dbReference type="GO" id="GO:0000166">
    <property type="term" value="F:nucleotide binding"/>
    <property type="evidence" value="ECO:0007669"/>
    <property type="project" value="UniProtKB-KW"/>
</dbReference>
<dbReference type="AlphaFoldDB" id="F0W4R8"/>
<dbReference type="Gene3D" id="3.30.428.10">
    <property type="entry name" value="HIT-like"/>
    <property type="match status" value="1"/>
</dbReference>